<comment type="caution">
    <text evidence="6">The sequence shown here is derived from an EMBL/GenBank/DDBJ whole genome shotgun (WGS) entry which is preliminary data.</text>
</comment>
<gene>
    <name evidence="6" type="ORF">TGP89_265360</name>
</gene>
<dbReference type="VEuPathDB" id="ToxoDB:TGP89_265360"/>
<comment type="similarity">
    <text evidence="1">Belongs to the acyl coenzyme A hydrolase family.</text>
</comment>
<dbReference type="Gene3D" id="3.10.129.10">
    <property type="entry name" value="Hotdog Thioesterase"/>
    <property type="match status" value="2"/>
</dbReference>
<protein>
    <submittedName>
        <fullName evidence="6">Putative acyl-CoA thioesterase</fullName>
    </submittedName>
</protein>
<keyword evidence="2" id="KW-0677">Repeat</keyword>
<dbReference type="SUPFAM" id="SSF54637">
    <property type="entry name" value="Thioesterase/thiol ester dehydrase-isomerase"/>
    <property type="match status" value="2"/>
</dbReference>
<dbReference type="InterPro" id="IPR033120">
    <property type="entry name" value="HOTDOG_ACOT"/>
</dbReference>
<evidence type="ECO:0000256" key="3">
    <source>
        <dbReference type="ARBA" id="ARBA00022801"/>
    </source>
</evidence>
<evidence type="ECO:0000313" key="6">
    <source>
        <dbReference type="EMBL" id="KFG32754.1"/>
    </source>
</evidence>
<sequence>MRMTSPGLARCCLQAPGRLLFGHSRLRHDSGSVRNWEVWLAPRSGSVGLGLSTFPWRTRWGPERTSVAALRVAAAHASWPAEHAYKTNRRGFSTCDLLSGSSLRDIKEVPVTKCLMTKWVLERIGADSAALRCFTAADTKKPTDGKNRSFFEGWMQARIGFASHPSKALRDAFRRSYDARLVRWGRLLEVLDCFAGDIAYHYCTPEEEGYSKLTTLMVTASIQRMEFSDAPEDRSPESCVLTGITVEDDLTLIGSVTQTGASSMGIRIEMQQNSEMKGSVFFVMVSVDETGKPVKKVPPLDISSCSPELRSLIASSSSGFETRKANAKKMFSLVPPEPEEAVFLHNVWKKSLAGGKHMLRMRDTKLSTAELIQPEALSRYNRAFGGLVSRKALELSYLNAQRFLKTIRPVLTGVDDIFFLQPLFVGQMAEMVSCVVWSEVDEVQIQVEAFCVDPVSGNKKKTNIFHFRYDTVVDANDTWRRETPQKVYPSDYADCISFLEARRRYLLRKSTSDFVA</sequence>
<dbReference type="GO" id="GO:0006637">
    <property type="term" value="P:acyl-CoA metabolic process"/>
    <property type="evidence" value="ECO:0007669"/>
    <property type="project" value="TreeGrafter"/>
</dbReference>
<keyword evidence="4" id="KW-0809">Transit peptide</keyword>
<proteinExistence type="inferred from homology"/>
<evidence type="ECO:0000256" key="1">
    <source>
        <dbReference type="ARBA" id="ARBA00010458"/>
    </source>
</evidence>
<feature type="domain" description="HotDog ACOT-type" evidence="5">
    <location>
        <begin position="362"/>
        <end position="475"/>
    </location>
</feature>
<dbReference type="OrthoDB" id="331699at2759"/>
<dbReference type="InterPro" id="IPR029069">
    <property type="entry name" value="HotDog_dom_sf"/>
</dbReference>
<accession>A0A086JKT6</accession>
<evidence type="ECO:0000259" key="5">
    <source>
        <dbReference type="PROSITE" id="PS51770"/>
    </source>
</evidence>
<evidence type="ECO:0000313" key="7">
    <source>
        <dbReference type="Proteomes" id="UP000028828"/>
    </source>
</evidence>
<organism evidence="6 7">
    <name type="scientific">Toxoplasma gondii p89</name>
    <dbReference type="NCBI Taxonomy" id="943119"/>
    <lineage>
        <taxon>Eukaryota</taxon>
        <taxon>Sar</taxon>
        <taxon>Alveolata</taxon>
        <taxon>Apicomplexa</taxon>
        <taxon>Conoidasida</taxon>
        <taxon>Coccidia</taxon>
        <taxon>Eucoccidiorida</taxon>
        <taxon>Eimeriorina</taxon>
        <taxon>Sarcocystidae</taxon>
        <taxon>Toxoplasma</taxon>
    </lineage>
</organism>
<dbReference type="Proteomes" id="UP000028828">
    <property type="component" value="Unassembled WGS sequence"/>
</dbReference>
<dbReference type="AlphaFoldDB" id="A0A086JKT6"/>
<dbReference type="PANTHER" id="PTHR12655">
    <property type="entry name" value="ACYL-COA THIOESTERASE"/>
    <property type="match status" value="1"/>
</dbReference>
<reference evidence="6 7" key="1">
    <citation type="submission" date="2014-03" db="EMBL/GenBank/DDBJ databases">
        <authorList>
            <person name="Sibley D."/>
            <person name="Venepally P."/>
            <person name="Karamycheva S."/>
            <person name="Hadjithomas M."/>
            <person name="Khan A."/>
            <person name="Brunk B."/>
            <person name="Roos D."/>
            <person name="Caler E."/>
            <person name="Lorenzi H."/>
        </authorList>
    </citation>
    <scope>NUCLEOTIDE SEQUENCE [LARGE SCALE GENOMIC DNA]</scope>
    <source>
        <strain evidence="7">p89</strain>
    </source>
</reference>
<evidence type="ECO:0000256" key="2">
    <source>
        <dbReference type="ARBA" id="ARBA00022737"/>
    </source>
</evidence>
<dbReference type="GO" id="GO:0047617">
    <property type="term" value="F:fatty acyl-CoA hydrolase activity"/>
    <property type="evidence" value="ECO:0007669"/>
    <property type="project" value="TreeGrafter"/>
</dbReference>
<keyword evidence="3" id="KW-0378">Hydrolase</keyword>
<dbReference type="PROSITE" id="PS51770">
    <property type="entry name" value="HOTDOG_ACOT"/>
    <property type="match status" value="1"/>
</dbReference>
<dbReference type="EMBL" id="AEYI02001826">
    <property type="protein sequence ID" value="KFG32754.1"/>
    <property type="molecule type" value="Genomic_DNA"/>
</dbReference>
<dbReference type="PANTHER" id="PTHR12655:SF0">
    <property type="entry name" value="ACYL-COENZYME A THIOESTERASE 9, MITOCHONDRIAL"/>
    <property type="match status" value="1"/>
</dbReference>
<evidence type="ECO:0000256" key="4">
    <source>
        <dbReference type="ARBA" id="ARBA00022946"/>
    </source>
</evidence>
<dbReference type="CDD" id="cd03442">
    <property type="entry name" value="BFIT_BACH"/>
    <property type="match status" value="1"/>
</dbReference>
<name>A0A086JKT6_TOXGO</name>